<evidence type="ECO:0000313" key="2">
    <source>
        <dbReference type="Proteomes" id="UP001652680"/>
    </source>
</evidence>
<dbReference type="RefSeq" id="XP_016983636.1">
    <property type="nucleotide sequence ID" value="XM_017128147.1"/>
</dbReference>
<dbReference type="GeneID" id="108047790"/>
<name>A0A6P4FDN7_DRORH</name>
<reference evidence="2" key="1">
    <citation type="journal article" date="2021" name="Elife">
        <title>Highly contiguous assemblies of 101 drosophilid genomes.</title>
        <authorList>
            <person name="Kim B.Y."/>
            <person name="Wang J.R."/>
            <person name="Miller D.E."/>
            <person name="Barmina O."/>
            <person name="Delaney E."/>
            <person name="Thompson A."/>
            <person name="Comeault A.A."/>
            <person name="Peede D."/>
            <person name="D'Agostino E.R."/>
            <person name="Pelaez J."/>
            <person name="Aguilar J.M."/>
            <person name="Haji D."/>
            <person name="Matsunaga T."/>
            <person name="Armstrong E.E."/>
            <person name="Zych M."/>
            <person name="Ogawa Y."/>
            <person name="Stamenkovic-Radak M."/>
            <person name="Jelic M."/>
            <person name="Veselinovic M.S."/>
            <person name="Tanaskovic M."/>
            <person name="Eric P."/>
            <person name="Gao J.J."/>
            <person name="Katoh T.K."/>
            <person name="Toda M.J."/>
            <person name="Watabe H."/>
            <person name="Watada M."/>
            <person name="Davis J.S."/>
            <person name="Moyle L.C."/>
            <person name="Manoli G."/>
            <person name="Bertolini E."/>
            <person name="Kostal V."/>
            <person name="Hawley R.S."/>
            <person name="Takahashi A."/>
            <person name="Jones C.D."/>
            <person name="Price D.K."/>
            <person name="Whiteman N."/>
            <person name="Kopp A."/>
            <person name="Matute D.R."/>
            <person name="Petrov D.A."/>
        </authorList>
    </citation>
    <scope>NUCLEOTIDE SEQUENCE [LARGE SCALE GENOMIC DNA]</scope>
</reference>
<accession>A0A6P4FDN7</accession>
<evidence type="ECO:0000313" key="1">
    <source>
        <dbReference type="EnsemblMetazoa" id="XP_016983636.1"/>
    </source>
</evidence>
<sequence>MTSFNEAYDVDEDNAISLIEDANTMTERDLGSTFLLPHTHLYKPDKIPCDLAGIYSS</sequence>
<reference evidence="3" key="2">
    <citation type="submission" date="2025-04" db="UniProtKB">
        <authorList>
            <consortium name="RefSeq"/>
        </authorList>
    </citation>
    <scope>IDENTIFICATION</scope>
</reference>
<reference evidence="1" key="3">
    <citation type="submission" date="2025-05" db="UniProtKB">
        <authorList>
            <consortium name="EnsemblMetazoa"/>
        </authorList>
    </citation>
    <scope>IDENTIFICATION</scope>
</reference>
<gene>
    <name evidence="3" type="primary">LOC108047790</name>
    <name evidence="1" type="synonym">108047790</name>
</gene>
<dbReference type="EnsemblMetazoa" id="XM_017128147.1">
    <property type="protein sequence ID" value="XP_016983636.1"/>
    <property type="gene ID" value="LOC108047790"/>
</dbReference>
<keyword evidence="2" id="KW-1185">Reference proteome</keyword>
<proteinExistence type="predicted"/>
<organism evidence="3">
    <name type="scientific">Drosophila rhopaloa</name>
    <name type="common">Fruit fly</name>
    <dbReference type="NCBI Taxonomy" id="1041015"/>
    <lineage>
        <taxon>Eukaryota</taxon>
        <taxon>Metazoa</taxon>
        <taxon>Ecdysozoa</taxon>
        <taxon>Arthropoda</taxon>
        <taxon>Hexapoda</taxon>
        <taxon>Insecta</taxon>
        <taxon>Pterygota</taxon>
        <taxon>Neoptera</taxon>
        <taxon>Endopterygota</taxon>
        <taxon>Diptera</taxon>
        <taxon>Brachycera</taxon>
        <taxon>Muscomorpha</taxon>
        <taxon>Ephydroidea</taxon>
        <taxon>Drosophilidae</taxon>
        <taxon>Drosophila</taxon>
        <taxon>Sophophora</taxon>
    </lineage>
</organism>
<dbReference type="Proteomes" id="UP001652680">
    <property type="component" value="Unassembled WGS sequence"/>
</dbReference>
<dbReference type="AlphaFoldDB" id="A0A6P4FDN7"/>
<dbReference type="OrthoDB" id="10040649at2759"/>
<evidence type="ECO:0000313" key="3">
    <source>
        <dbReference type="RefSeq" id="XP_016983636.1"/>
    </source>
</evidence>
<protein>
    <submittedName>
        <fullName evidence="3">Uncharacterized protein LOC108047790 isoform X5</fullName>
    </submittedName>
</protein>